<dbReference type="InterPro" id="IPR037047">
    <property type="entry name" value="PITH_dom_sf"/>
</dbReference>
<evidence type="ECO:0000313" key="5">
    <source>
        <dbReference type="Proteomes" id="UP000310200"/>
    </source>
</evidence>
<protein>
    <submittedName>
        <fullName evidence="4">Thioredoxin-like protein 1</fullName>
    </submittedName>
</protein>
<dbReference type="InterPro" id="IPR013766">
    <property type="entry name" value="Thioredoxin_domain"/>
</dbReference>
<dbReference type="Gene3D" id="2.60.120.470">
    <property type="entry name" value="PITH domain"/>
    <property type="match status" value="1"/>
</dbReference>
<dbReference type="PRINTS" id="PR00421">
    <property type="entry name" value="THIOREDOXIN"/>
</dbReference>
<dbReference type="Gene3D" id="3.40.30.10">
    <property type="entry name" value="Glutaredoxin"/>
    <property type="match status" value="1"/>
</dbReference>
<dbReference type="Proteomes" id="UP000310200">
    <property type="component" value="Unassembled WGS sequence"/>
</dbReference>
<dbReference type="InterPro" id="IPR010400">
    <property type="entry name" value="PITH_dom"/>
</dbReference>
<dbReference type="STRING" id="300112.A0A4S2KKY7"/>
<organism evidence="4 5">
    <name type="scientific">Temnothorax longispinosus</name>
    <dbReference type="NCBI Taxonomy" id="300112"/>
    <lineage>
        <taxon>Eukaryota</taxon>
        <taxon>Metazoa</taxon>
        <taxon>Ecdysozoa</taxon>
        <taxon>Arthropoda</taxon>
        <taxon>Hexapoda</taxon>
        <taxon>Insecta</taxon>
        <taxon>Pterygota</taxon>
        <taxon>Neoptera</taxon>
        <taxon>Endopterygota</taxon>
        <taxon>Hymenoptera</taxon>
        <taxon>Apocrita</taxon>
        <taxon>Aculeata</taxon>
        <taxon>Formicoidea</taxon>
        <taxon>Formicidae</taxon>
        <taxon>Myrmicinae</taxon>
        <taxon>Temnothorax</taxon>
    </lineage>
</organism>
<dbReference type="InterPro" id="IPR017937">
    <property type="entry name" value="Thioredoxin_CS"/>
</dbReference>
<dbReference type="PROSITE" id="PS51532">
    <property type="entry name" value="PITH"/>
    <property type="match status" value="1"/>
</dbReference>
<dbReference type="CDD" id="cd02947">
    <property type="entry name" value="TRX_family"/>
    <property type="match status" value="1"/>
</dbReference>
<dbReference type="SUPFAM" id="SSF52833">
    <property type="entry name" value="Thioredoxin-like"/>
    <property type="match status" value="1"/>
</dbReference>
<comment type="caution">
    <text evidence="4">The sequence shown here is derived from an EMBL/GenBank/DDBJ whole genome shotgun (WGS) entry which is preliminary data.</text>
</comment>
<dbReference type="FunFam" id="3.40.30.10:FF:000245">
    <property type="entry name" value="Thioredoxin"/>
    <property type="match status" value="1"/>
</dbReference>
<keyword evidence="1" id="KW-1015">Disulfide bond</keyword>
<feature type="domain" description="PITH" evidence="3">
    <location>
        <begin position="119"/>
        <end position="288"/>
    </location>
</feature>
<name>A0A4S2KKY7_9HYME</name>
<gene>
    <name evidence="4" type="ORF">DBV15_06590</name>
</gene>
<dbReference type="PROSITE" id="PS51352">
    <property type="entry name" value="THIOREDOXIN_2"/>
    <property type="match status" value="1"/>
</dbReference>
<dbReference type="InterPro" id="IPR008979">
    <property type="entry name" value="Galactose-bd-like_sf"/>
</dbReference>
<dbReference type="PANTHER" id="PTHR46115">
    <property type="entry name" value="THIOREDOXIN-LIKE PROTEIN 1"/>
    <property type="match status" value="1"/>
</dbReference>
<evidence type="ECO:0000313" key="4">
    <source>
        <dbReference type="EMBL" id="TGZ50311.1"/>
    </source>
</evidence>
<evidence type="ECO:0000256" key="1">
    <source>
        <dbReference type="ARBA" id="ARBA00023157"/>
    </source>
</evidence>
<dbReference type="InterPro" id="IPR036249">
    <property type="entry name" value="Thioredoxin-like_sf"/>
</dbReference>
<reference evidence="4 5" key="1">
    <citation type="journal article" date="2019" name="Philos. Trans. R. Soc. Lond., B, Biol. Sci.">
        <title>Ant behaviour and brain gene expression of defending hosts depend on the ecological success of the intruding social parasite.</title>
        <authorList>
            <person name="Kaur R."/>
            <person name="Stoldt M."/>
            <person name="Jongepier E."/>
            <person name="Feldmeyer B."/>
            <person name="Menzel F."/>
            <person name="Bornberg-Bauer E."/>
            <person name="Foitzik S."/>
        </authorList>
    </citation>
    <scope>NUCLEOTIDE SEQUENCE [LARGE SCALE GENOMIC DNA]</scope>
    <source>
        <tissue evidence="4">Whole body</tissue>
    </source>
</reference>
<keyword evidence="5" id="KW-1185">Reference proteome</keyword>
<dbReference type="GO" id="GO:0005737">
    <property type="term" value="C:cytoplasm"/>
    <property type="evidence" value="ECO:0007669"/>
    <property type="project" value="UniProtKB-ARBA"/>
</dbReference>
<feature type="domain" description="Thioredoxin" evidence="2">
    <location>
        <begin position="1"/>
        <end position="126"/>
    </location>
</feature>
<evidence type="ECO:0000259" key="3">
    <source>
        <dbReference type="PROSITE" id="PS51532"/>
    </source>
</evidence>
<dbReference type="SUPFAM" id="SSF49785">
    <property type="entry name" value="Galactose-binding domain-like"/>
    <property type="match status" value="1"/>
</dbReference>
<proteinExistence type="predicted"/>
<dbReference type="PROSITE" id="PS00194">
    <property type="entry name" value="THIOREDOXIN_1"/>
    <property type="match status" value="1"/>
</dbReference>
<dbReference type="EMBL" id="QBLH01001993">
    <property type="protein sequence ID" value="TGZ50311.1"/>
    <property type="molecule type" value="Genomic_DNA"/>
</dbReference>
<dbReference type="Pfam" id="PF00085">
    <property type="entry name" value="Thioredoxin"/>
    <property type="match status" value="1"/>
</dbReference>
<evidence type="ECO:0000259" key="2">
    <source>
        <dbReference type="PROSITE" id="PS51352"/>
    </source>
</evidence>
<dbReference type="AlphaFoldDB" id="A0A4S2KKY7"/>
<dbReference type="Pfam" id="PF06201">
    <property type="entry name" value="PITH"/>
    <property type="match status" value="1"/>
</dbReference>
<sequence>MGAVRIINDDRHFNGELTNAGQKLVVVDFTASWCGPCQRIAPIFEQLSLKYPKAVFLKVDVDKCADTASMQDVSAMPTFIFYRRRARLGHCQGADPAGLESKIQQFYGSGGDADDADDSVADSLPGHMDLSSLIMKQQCECLNESDHHTFLQCLNSDSGYLQSDEDEQLIMSIAFSQPVKVHSLKIKAPTENGPKNIKLFINQPRTIDFEMASSNRSVQDLTFSAKDLEEGNPVPLRYVKFQNVQNLQIFVIDNQNGTETTRIDHLVLIGSPISTTNMGEFKRVSGKKGESH</sequence>
<accession>A0A4S2KKY7</accession>